<dbReference type="AlphaFoldDB" id="A0A645JE54"/>
<organism evidence="1">
    <name type="scientific">bioreactor metagenome</name>
    <dbReference type="NCBI Taxonomy" id="1076179"/>
    <lineage>
        <taxon>unclassified sequences</taxon>
        <taxon>metagenomes</taxon>
        <taxon>ecological metagenomes</taxon>
    </lineage>
</organism>
<proteinExistence type="predicted"/>
<accession>A0A645JE54</accession>
<name>A0A645JE54_9ZZZZ</name>
<sequence>MHFEHELETLRSEGRDVKVLGKAIKVEFDLG</sequence>
<dbReference type="EMBL" id="VSSQ01139403">
    <property type="protein sequence ID" value="MPN62008.1"/>
    <property type="molecule type" value="Genomic_DNA"/>
</dbReference>
<reference evidence="1" key="1">
    <citation type="submission" date="2019-08" db="EMBL/GenBank/DDBJ databases">
        <authorList>
            <person name="Kucharzyk K."/>
            <person name="Murdoch R.W."/>
            <person name="Higgins S."/>
            <person name="Loffler F."/>
        </authorList>
    </citation>
    <scope>NUCLEOTIDE SEQUENCE</scope>
</reference>
<gene>
    <name evidence="1" type="ORF">SDC9_209754</name>
</gene>
<comment type="caution">
    <text evidence="1">The sequence shown here is derived from an EMBL/GenBank/DDBJ whole genome shotgun (WGS) entry which is preliminary data.</text>
</comment>
<protein>
    <submittedName>
        <fullName evidence="1">Uncharacterized protein</fullName>
    </submittedName>
</protein>
<evidence type="ECO:0000313" key="1">
    <source>
        <dbReference type="EMBL" id="MPN62008.1"/>
    </source>
</evidence>